<keyword evidence="2" id="KW-1185">Reference proteome</keyword>
<reference evidence="3" key="1">
    <citation type="submission" date="2016-06" db="UniProtKB">
        <authorList>
            <consortium name="WormBaseParasite"/>
        </authorList>
    </citation>
    <scope>IDENTIFICATION</scope>
</reference>
<organism evidence="2 3">
    <name type="scientific">Toxocara canis</name>
    <name type="common">Canine roundworm</name>
    <dbReference type="NCBI Taxonomy" id="6265"/>
    <lineage>
        <taxon>Eukaryota</taxon>
        <taxon>Metazoa</taxon>
        <taxon>Ecdysozoa</taxon>
        <taxon>Nematoda</taxon>
        <taxon>Chromadorea</taxon>
        <taxon>Rhabditida</taxon>
        <taxon>Spirurina</taxon>
        <taxon>Ascaridomorpha</taxon>
        <taxon>Ascaridoidea</taxon>
        <taxon>Toxocaridae</taxon>
        <taxon>Toxocara</taxon>
    </lineage>
</organism>
<sequence>MLDDYKNYKSFTECVYEVDGGEYNTSKCIEDDDEHAYMRKVYKVPCNLGGHGIYDFKVERLERFPQCSGMRGVNISSIITAQTPIYVGCYICDINIIVYYIENMSTT</sequence>
<proteinExistence type="predicted"/>
<accession>A0A183TYV4</accession>
<gene>
    <name evidence="1" type="ORF">TCNE_LOCUS1424</name>
</gene>
<reference evidence="1 2" key="2">
    <citation type="submission" date="2018-11" db="EMBL/GenBank/DDBJ databases">
        <authorList>
            <consortium name="Pathogen Informatics"/>
        </authorList>
    </citation>
    <scope>NUCLEOTIDE SEQUENCE [LARGE SCALE GENOMIC DNA]</scope>
</reference>
<dbReference type="EMBL" id="UYWY01001054">
    <property type="protein sequence ID" value="VDM26138.1"/>
    <property type="molecule type" value="Genomic_DNA"/>
</dbReference>
<name>A0A183TYV4_TOXCA</name>
<evidence type="ECO:0000313" key="1">
    <source>
        <dbReference type="EMBL" id="VDM26138.1"/>
    </source>
</evidence>
<dbReference type="Proteomes" id="UP000050794">
    <property type="component" value="Unassembled WGS sequence"/>
</dbReference>
<protein>
    <submittedName>
        <fullName evidence="3">DUF4789 domain-containing protein</fullName>
    </submittedName>
</protein>
<evidence type="ECO:0000313" key="2">
    <source>
        <dbReference type="Proteomes" id="UP000050794"/>
    </source>
</evidence>
<dbReference type="WBParaSite" id="TCNE_0000142301-mRNA-1">
    <property type="protein sequence ID" value="TCNE_0000142301-mRNA-1"/>
    <property type="gene ID" value="TCNE_0000142301"/>
</dbReference>
<dbReference type="AlphaFoldDB" id="A0A183TYV4"/>
<evidence type="ECO:0000313" key="3">
    <source>
        <dbReference type="WBParaSite" id="TCNE_0000142301-mRNA-1"/>
    </source>
</evidence>